<feature type="transmembrane region" description="Helical" evidence="2">
    <location>
        <begin position="433"/>
        <end position="451"/>
    </location>
</feature>
<feature type="transmembrane region" description="Helical" evidence="2">
    <location>
        <begin position="194"/>
        <end position="216"/>
    </location>
</feature>
<feature type="transmembrane region" description="Helical" evidence="2">
    <location>
        <begin position="406"/>
        <end position="427"/>
    </location>
</feature>
<protein>
    <submittedName>
        <fullName evidence="3">MATE family efflux transporter</fullName>
    </submittedName>
</protein>
<keyword evidence="2" id="KW-0472">Membrane</keyword>
<comment type="caution">
    <text evidence="3">The sequence shown here is derived from an EMBL/GenBank/DDBJ whole genome shotgun (WGS) entry which is preliminary data.</text>
</comment>
<dbReference type="Proteomes" id="UP001238540">
    <property type="component" value="Unassembled WGS sequence"/>
</dbReference>
<evidence type="ECO:0000256" key="2">
    <source>
        <dbReference type="SAM" id="Phobius"/>
    </source>
</evidence>
<name>A0ABT8BVD7_9VIBR</name>
<dbReference type="PANTHER" id="PTHR43298">
    <property type="entry name" value="MULTIDRUG RESISTANCE PROTEIN NORM-RELATED"/>
    <property type="match status" value="1"/>
</dbReference>
<feature type="transmembrane region" description="Helical" evidence="2">
    <location>
        <begin position="281"/>
        <end position="302"/>
    </location>
</feature>
<feature type="transmembrane region" description="Helical" evidence="2">
    <location>
        <begin position="256"/>
        <end position="275"/>
    </location>
</feature>
<gene>
    <name evidence="3" type="ORF">QWZ16_11855</name>
</gene>
<organism evidence="3 4">
    <name type="scientific">Vibrio ostreicida</name>
    <dbReference type="NCBI Taxonomy" id="526588"/>
    <lineage>
        <taxon>Bacteria</taxon>
        <taxon>Pseudomonadati</taxon>
        <taxon>Pseudomonadota</taxon>
        <taxon>Gammaproteobacteria</taxon>
        <taxon>Vibrionales</taxon>
        <taxon>Vibrionaceae</taxon>
        <taxon>Vibrio</taxon>
    </lineage>
</organism>
<feature type="transmembrane region" description="Helical" evidence="2">
    <location>
        <begin position="96"/>
        <end position="122"/>
    </location>
</feature>
<dbReference type="InterPro" id="IPR050222">
    <property type="entry name" value="MATE_MdtK"/>
</dbReference>
<feature type="transmembrane region" description="Helical" evidence="2">
    <location>
        <begin position="168"/>
        <end position="188"/>
    </location>
</feature>
<proteinExistence type="predicted"/>
<feature type="transmembrane region" description="Helical" evidence="2">
    <location>
        <begin position="325"/>
        <end position="347"/>
    </location>
</feature>
<reference evidence="4" key="1">
    <citation type="journal article" date="2019" name="Int. J. Syst. Evol. Microbiol.">
        <title>The Global Catalogue of Microorganisms (GCM) 10K type strain sequencing project: providing services to taxonomists for standard genome sequencing and annotation.</title>
        <authorList>
            <consortium name="The Broad Institute Genomics Platform"/>
            <consortium name="The Broad Institute Genome Sequencing Center for Infectious Disease"/>
            <person name="Wu L."/>
            <person name="Ma J."/>
        </authorList>
    </citation>
    <scope>NUCLEOTIDE SEQUENCE [LARGE SCALE GENOMIC DNA]</scope>
    <source>
        <strain evidence="4">CECT 7398</strain>
    </source>
</reference>
<feature type="transmembrane region" description="Helical" evidence="2">
    <location>
        <begin position="134"/>
        <end position="156"/>
    </location>
</feature>
<sequence length="470" mass="51615">MKASLVHRFRAAIKQLSFTGNYVSARCFDMFHIICEGIIVAQISHHAVAAMAVATALTRLLRAFSYGAFSGTSLQIAEGIGQQDNGKISTALIQGLVITLVVSVVCGLICLQSEVLFTLMGIEPQITQSLGDYLFYYAFSIPFFYLSLIGLQLFLAFCDTRSVMIVNLVYHGLCITLQAILALGLFGVPQMGMLGMGLSYLCASLAVFLLTTFILARGRLYREIEWLAVRSQSVFSDLARNVVTGCKLSLASIIEWLSQLSLTVLAGLNGVYAMIAQQVALQSSMAIIVLCVGFTNGLSVLLRKLLSQNAVVEEPEKHADRTRDVANTSIIVITGVTLLASLSYIVIPRTFIDLFAHESVQNDPQLMQFLYHVMMITSAKLFFDMLRTIVGNGVLRGYNDLTVPPLITLGYFMVIGVGLGGVLTCVFEYDAEVLFIMQAIAFFITAMHLLARWMKLEPVLRLVPSYESKL</sequence>
<keyword evidence="1" id="KW-0813">Transport</keyword>
<evidence type="ECO:0000256" key="1">
    <source>
        <dbReference type="ARBA" id="ARBA00022448"/>
    </source>
</evidence>
<dbReference type="Pfam" id="PF01554">
    <property type="entry name" value="MatE"/>
    <property type="match status" value="2"/>
</dbReference>
<evidence type="ECO:0000313" key="4">
    <source>
        <dbReference type="Proteomes" id="UP001238540"/>
    </source>
</evidence>
<dbReference type="InterPro" id="IPR002528">
    <property type="entry name" value="MATE_fam"/>
</dbReference>
<keyword evidence="4" id="KW-1185">Reference proteome</keyword>
<evidence type="ECO:0000313" key="3">
    <source>
        <dbReference type="EMBL" id="MDN3610399.1"/>
    </source>
</evidence>
<accession>A0ABT8BVD7</accession>
<dbReference type="PANTHER" id="PTHR43298:SF2">
    <property type="entry name" value="FMN_FAD EXPORTER YEEO-RELATED"/>
    <property type="match status" value="1"/>
</dbReference>
<keyword evidence="2" id="KW-1133">Transmembrane helix</keyword>
<dbReference type="EMBL" id="JAUFQC010000001">
    <property type="protein sequence ID" value="MDN3610399.1"/>
    <property type="molecule type" value="Genomic_DNA"/>
</dbReference>
<keyword evidence="2" id="KW-0812">Transmembrane</keyword>
<dbReference type="RefSeq" id="WP_170882056.1">
    <property type="nucleotide sequence ID" value="NZ_JABEYA020000001.1"/>
</dbReference>